<protein>
    <submittedName>
        <fullName evidence="3">Uncharacterized protein</fullName>
    </submittedName>
</protein>
<organism evidence="3 4">
    <name type="scientific">Acetivibrio mesophilus</name>
    <dbReference type="NCBI Taxonomy" id="2487273"/>
    <lineage>
        <taxon>Bacteria</taxon>
        <taxon>Bacillati</taxon>
        <taxon>Bacillota</taxon>
        <taxon>Clostridia</taxon>
        <taxon>Eubacteriales</taxon>
        <taxon>Oscillospiraceae</taxon>
        <taxon>Acetivibrio</taxon>
    </lineage>
</organism>
<feature type="signal peptide" evidence="2">
    <location>
        <begin position="1"/>
        <end position="21"/>
    </location>
</feature>
<dbReference type="AlphaFoldDB" id="A0A4Q0I0H6"/>
<reference evidence="4" key="1">
    <citation type="submission" date="2018-11" db="EMBL/GenBank/DDBJ databases">
        <title>Genome sequencing of a novel mesophilic and cellulolytic organism within the genus Hungateiclostridium.</title>
        <authorList>
            <person name="Rettenmaier R."/>
            <person name="Liebl W."/>
            <person name="Zverlov V."/>
        </authorList>
    </citation>
    <scope>NUCLEOTIDE SEQUENCE [LARGE SCALE GENOMIC DNA]</scope>
    <source>
        <strain evidence="4">N2K1</strain>
    </source>
</reference>
<feature type="chain" id="PRO_5020232887" evidence="2">
    <location>
        <begin position="22"/>
        <end position="193"/>
    </location>
</feature>
<evidence type="ECO:0000256" key="1">
    <source>
        <dbReference type="SAM" id="MobiDB-lite"/>
    </source>
</evidence>
<keyword evidence="4" id="KW-1185">Reference proteome</keyword>
<accession>A0A4Q0I0H6</accession>
<feature type="compositionally biased region" description="Low complexity" evidence="1">
    <location>
        <begin position="29"/>
        <end position="47"/>
    </location>
</feature>
<proteinExistence type="predicted"/>
<evidence type="ECO:0000313" key="4">
    <source>
        <dbReference type="Proteomes" id="UP000289166"/>
    </source>
</evidence>
<evidence type="ECO:0000256" key="2">
    <source>
        <dbReference type="SAM" id="SignalP"/>
    </source>
</evidence>
<name>A0A4Q0I0H6_9FIRM</name>
<dbReference type="OrthoDB" id="2096410at2"/>
<comment type="caution">
    <text evidence="3">The sequence shown here is derived from an EMBL/GenBank/DDBJ whole genome shotgun (WGS) entry which is preliminary data.</text>
</comment>
<gene>
    <name evidence="3" type="ORF">EFD62_17175</name>
</gene>
<dbReference type="RefSeq" id="WP_069193242.1">
    <property type="nucleotide sequence ID" value="NZ_RLII01000066.1"/>
</dbReference>
<sequence>MIRVKLILVAVIICVASLLSACGGSEEGNSQPSNTSTANSTQSTQNAGDKKEKTNAEKFLEYAIEAAYLRNFTETGDYAGVMNTLHDIYKKDIVNPYTGGSLIYVMNRTASYIENSNMSVTRGLGVDCVVIDDYMTDLEEIDTNDVVYCVNPESKGMVFAFWFKDGVYIYEISENGEKINEIEHFFEEKNKEQ</sequence>
<dbReference type="PROSITE" id="PS51257">
    <property type="entry name" value="PROKAR_LIPOPROTEIN"/>
    <property type="match status" value="1"/>
</dbReference>
<feature type="region of interest" description="Disordered" evidence="1">
    <location>
        <begin position="26"/>
        <end position="52"/>
    </location>
</feature>
<dbReference type="EMBL" id="RLII01000066">
    <property type="protein sequence ID" value="RXE57541.1"/>
    <property type="molecule type" value="Genomic_DNA"/>
</dbReference>
<dbReference type="Proteomes" id="UP000289166">
    <property type="component" value="Unassembled WGS sequence"/>
</dbReference>
<evidence type="ECO:0000313" key="3">
    <source>
        <dbReference type="EMBL" id="RXE57541.1"/>
    </source>
</evidence>
<keyword evidence="2" id="KW-0732">Signal</keyword>